<gene>
    <name evidence="3" type="ORF">CBER1_06656</name>
</gene>
<dbReference type="InterPro" id="IPR036291">
    <property type="entry name" value="NAD(P)-bd_dom_sf"/>
</dbReference>
<dbReference type="SUPFAM" id="SSF51735">
    <property type="entry name" value="NAD(P)-binding Rossmann-fold domains"/>
    <property type="match status" value="1"/>
</dbReference>
<dbReference type="InterPro" id="IPR003781">
    <property type="entry name" value="CoA-bd"/>
</dbReference>
<reference evidence="4" key="1">
    <citation type="journal article" date="2017" name="bioRxiv">
        <title>Conservation of a gene cluster reveals novel cercosporin biosynthetic mechanisms and extends production to the genus Colletotrichum.</title>
        <authorList>
            <person name="de Jonge R."/>
            <person name="Ebert M.K."/>
            <person name="Huitt-Roehl C.R."/>
            <person name="Pal P."/>
            <person name="Suttle J.C."/>
            <person name="Spanner R.E."/>
            <person name="Neubauer J.D."/>
            <person name="Jurick W.M.II."/>
            <person name="Stott K.A."/>
            <person name="Secor G.A."/>
            <person name="Thomma B.P.H.J."/>
            <person name="Van de Peer Y."/>
            <person name="Townsend C.A."/>
            <person name="Bolton M.D."/>
        </authorList>
    </citation>
    <scope>NUCLEOTIDE SEQUENCE [LARGE SCALE GENOMIC DNA]</scope>
    <source>
        <strain evidence="4">CBS538.71</strain>
    </source>
</reference>
<dbReference type="OrthoDB" id="5138418at2759"/>
<keyword evidence="4" id="KW-1185">Reference proteome</keyword>
<feature type="domain" description="CoA-binding" evidence="2">
    <location>
        <begin position="15"/>
        <end position="112"/>
    </location>
</feature>
<evidence type="ECO:0000256" key="1">
    <source>
        <dbReference type="SAM" id="MobiDB-lite"/>
    </source>
</evidence>
<evidence type="ECO:0000313" key="4">
    <source>
        <dbReference type="Proteomes" id="UP000237631"/>
    </source>
</evidence>
<feature type="region of interest" description="Disordered" evidence="1">
    <location>
        <begin position="185"/>
        <end position="209"/>
    </location>
</feature>
<accession>A0A2S6C4B3</accession>
<evidence type="ECO:0000259" key="2">
    <source>
        <dbReference type="SMART" id="SM00881"/>
    </source>
</evidence>
<dbReference type="Pfam" id="PF13380">
    <property type="entry name" value="CoA_binding_2"/>
    <property type="match status" value="1"/>
</dbReference>
<dbReference type="AlphaFoldDB" id="A0A2S6C4B3"/>
<dbReference type="Gene3D" id="3.40.50.720">
    <property type="entry name" value="NAD(P)-binding Rossmann-like Domain"/>
    <property type="match status" value="1"/>
</dbReference>
<comment type="caution">
    <text evidence="3">The sequence shown here is derived from an EMBL/GenBank/DDBJ whole genome shotgun (WGS) entry which is preliminary data.</text>
</comment>
<proteinExistence type="predicted"/>
<dbReference type="Proteomes" id="UP000237631">
    <property type="component" value="Unassembled WGS sequence"/>
</dbReference>
<sequence>MASKAIDMRKAAAKFFTASHFAVAGASSNPQKFGHRIFAWYLPRDLSAIPLNPMTPSISVRGKDYDTVASPSKVSDPKHTSLSVITPPPVTAKLLQEAKEAGILAVWLQPGSFTDKELEYAIENWPDAAVGGFADGTVGGEGWCVLVDGDASIEASKSLNVEAPASNGVNRPKRQVPRNLRGIHSSRTDRCSAGHRVSKRPSKHEPVVGRKARVKKHVLDRMGKTENIKLRQILANLEG</sequence>
<dbReference type="PANTHER" id="PTHR33303">
    <property type="entry name" value="CYTOPLASMIC PROTEIN-RELATED"/>
    <property type="match status" value="1"/>
</dbReference>
<name>A0A2S6C4B3_9PEZI</name>
<organism evidence="3 4">
    <name type="scientific">Cercospora berteroae</name>
    <dbReference type="NCBI Taxonomy" id="357750"/>
    <lineage>
        <taxon>Eukaryota</taxon>
        <taxon>Fungi</taxon>
        <taxon>Dikarya</taxon>
        <taxon>Ascomycota</taxon>
        <taxon>Pezizomycotina</taxon>
        <taxon>Dothideomycetes</taxon>
        <taxon>Dothideomycetidae</taxon>
        <taxon>Mycosphaerellales</taxon>
        <taxon>Mycosphaerellaceae</taxon>
        <taxon>Cercospora</taxon>
    </lineage>
</organism>
<protein>
    <recommendedName>
        <fullName evidence="2">CoA-binding domain-containing protein</fullName>
    </recommendedName>
</protein>
<dbReference type="SMART" id="SM00881">
    <property type="entry name" value="CoA_binding"/>
    <property type="match status" value="1"/>
</dbReference>
<dbReference type="STRING" id="357750.A0A2S6C4B3"/>
<dbReference type="PANTHER" id="PTHR33303:SF2">
    <property type="entry name" value="COA-BINDING DOMAIN-CONTAINING PROTEIN"/>
    <property type="match status" value="1"/>
</dbReference>
<evidence type="ECO:0000313" key="3">
    <source>
        <dbReference type="EMBL" id="PPJ54575.1"/>
    </source>
</evidence>
<dbReference type="EMBL" id="PNEN01000561">
    <property type="protein sequence ID" value="PPJ54575.1"/>
    <property type="molecule type" value="Genomic_DNA"/>
</dbReference>